<reference evidence="9 10" key="1">
    <citation type="journal article" date="2014" name="BMC Genomics">
        <title>Comparison of environmental and isolate Sulfobacillus genomes reveals diverse carbon, sulfur, nitrogen, and hydrogen metabolisms.</title>
        <authorList>
            <person name="Justice N.B."/>
            <person name="Norman A."/>
            <person name="Brown C.T."/>
            <person name="Singh A."/>
            <person name="Thomas B.C."/>
            <person name="Banfield J.F."/>
        </authorList>
    </citation>
    <scope>NUCLEOTIDE SEQUENCE [LARGE SCALE GENOMIC DNA]</scope>
    <source>
        <strain evidence="9">AMDSBA5</strain>
    </source>
</reference>
<dbReference type="InterPro" id="IPR038726">
    <property type="entry name" value="PDDEXK_AddAB-type"/>
</dbReference>
<keyword evidence="7" id="KW-0234">DNA repair</keyword>
<evidence type="ECO:0000256" key="4">
    <source>
        <dbReference type="ARBA" id="ARBA00022806"/>
    </source>
</evidence>
<keyword evidence="6" id="KW-0238">DNA-binding</keyword>
<dbReference type="Proteomes" id="UP000242705">
    <property type="component" value="Unassembled WGS sequence"/>
</dbReference>
<keyword evidence="4" id="KW-0347">Helicase</keyword>
<keyword evidence="5" id="KW-0067">ATP-binding</keyword>
<gene>
    <name evidence="9" type="ORF">C7B47_18155</name>
</gene>
<dbReference type="Gene3D" id="3.90.320.10">
    <property type="match status" value="1"/>
</dbReference>
<proteinExistence type="predicted"/>
<evidence type="ECO:0000313" key="10">
    <source>
        <dbReference type="Proteomes" id="UP000242705"/>
    </source>
</evidence>
<dbReference type="InterPro" id="IPR011604">
    <property type="entry name" value="PDDEXK-like_dom_sf"/>
</dbReference>
<keyword evidence="2" id="KW-0227">DNA damage</keyword>
<evidence type="ECO:0000256" key="3">
    <source>
        <dbReference type="ARBA" id="ARBA00022801"/>
    </source>
</evidence>
<name>A0A2T2WDF8_SULTH</name>
<dbReference type="EMBL" id="PXYX01000157">
    <property type="protein sequence ID" value="PSR20282.1"/>
    <property type="molecule type" value="Genomic_DNA"/>
</dbReference>
<accession>A0A2T2WDF8</accession>
<sequence>TGVFDLPDDFEWPSRPDAAIGKAVHRFVESRLQGADREEAALAAADEAVGVDPESWLPLTDLWDSAIRPAIGTPQATEQRLEADIDGIPVTCVIDVIDEQGQIRDLKTTKRTPNGTDVIRKSLQAPLYVLAWAQKTGETAPFALDYLIRTKTPQTLTIPVPVTEQSIDRVRQQLAWAQEQADDPDRIVPNPYSAYGCSGCPFVAVCADRFGFPTLA</sequence>
<dbReference type="GO" id="GO:0005524">
    <property type="term" value="F:ATP binding"/>
    <property type="evidence" value="ECO:0007669"/>
    <property type="project" value="UniProtKB-KW"/>
</dbReference>
<keyword evidence="1" id="KW-0547">Nucleotide-binding</keyword>
<dbReference type="GO" id="GO:0003677">
    <property type="term" value="F:DNA binding"/>
    <property type="evidence" value="ECO:0007669"/>
    <property type="project" value="UniProtKB-KW"/>
</dbReference>
<evidence type="ECO:0000256" key="1">
    <source>
        <dbReference type="ARBA" id="ARBA00022741"/>
    </source>
</evidence>
<evidence type="ECO:0000256" key="7">
    <source>
        <dbReference type="ARBA" id="ARBA00023204"/>
    </source>
</evidence>
<evidence type="ECO:0000256" key="6">
    <source>
        <dbReference type="ARBA" id="ARBA00023125"/>
    </source>
</evidence>
<keyword evidence="3" id="KW-0378">Hydrolase</keyword>
<dbReference type="AlphaFoldDB" id="A0A2T2WDF8"/>
<evidence type="ECO:0000313" key="9">
    <source>
        <dbReference type="EMBL" id="PSR20282.1"/>
    </source>
</evidence>
<dbReference type="Pfam" id="PF12705">
    <property type="entry name" value="PDDEXK_1"/>
    <property type="match status" value="1"/>
</dbReference>
<feature type="non-terminal residue" evidence="9">
    <location>
        <position position="1"/>
    </location>
</feature>
<organism evidence="9 10">
    <name type="scientific">Sulfobacillus thermosulfidooxidans</name>
    <dbReference type="NCBI Taxonomy" id="28034"/>
    <lineage>
        <taxon>Bacteria</taxon>
        <taxon>Bacillati</taxon>
        <taxon>Bacillota</taxon>
        <taxon>Clostridia</taxon>
        <taxon>Eubacteriales</taxon>
        <taxon>Clostridiales Family XVII. Incertae Sedis</taxon>
        <taxon>Sulfobacillus</taxon>
    </lineage>
</organism>
<comment type="caution">
    <text evidence="9">The sequence shown here is derived from an EMBL/GenBank/DDBJ whole genome shotgun (WGS) entry which is preliminary data.</text>
</comment>
<dbReference type="GO" id="GO:0004386">
    <property type="term" value="F:helicase activity"/>
    <property type="evidence" value="ECO:0007669"/>
    <property type="project" value="UniProtKB-KW"/>
</dbReference>
<evidence type="ECO:0000256" key="5">
    <source>
        <dbReference type="ARBA" id="ARBA00022840"/>
    </source>
</evidence>
<protein>
    <recommendedName>
        <fullName evidence="8">PD-(D/E)XK endonuclease-like domain-containing protein</fullName>
    </recommendedName>
</protein>
<evidence type="ECO:0000259" key="8">
    <source>
        <dbReference type="Pfam" id="PF12705"/>
    </source>
</evidence>
<evidence type="ECO:0000256" key="2">
    <source>
        <dbReference type="ARBA" id="ARBA00022763"/>
    </source>
</evidence>
<dbReference type="GO" id="GO:0006281">
    <property type="term" value="P:DNA repair"/>
    <property type="evidence" value="ECO:0007669"/>
    <property type="project" value="UniProtKB-KW"/>
</dbReference>
<feature type="domain" description="PD-(D/E)XK endonuclease-like" evidence="8">
    <location>
        <begin position="16"/>
        <end position="206"/>
    </location>
</feature>
<dbReference type="GO" id="GO:0016787">
    <property type="term" value="F:hydrolase activity"/>
    <property type="evidence" value="ECO:0007669"/>
    <property type="project" value="UniProtKB-KW"/>
</dbReference>